<reference evidence="2 3" key="1">
    <citation type="submission" date="2024-09" db="EMBL/GenBank/DDBJ databases">
        <authorList>
            <person name="Sun Q."/>
            <person name="Mori K."/>
        </authorList>
    </citation>
    <scope>NUCLEOTIDE SEQUENCE [LARGE SCALE GENOMIC DNA]</scope>
    <source>
        <strain evidence="2 3">ATCC 51272</strain>
    </source>
</reference>
<proteinExistence type="predicted"/>
<dbReference type="RefSeq" id="WP_027952863.1">
    <property type="nucleotide sequence ID" value="NZ_JADU01000039.1"/>
</dbReference>
<evidence type="ECO:0000313" key="3">
    <source>
        <dbReference type="Proteomes" id="UP001589688"/>
    </source>
</evidence>
<evidence type="ECO:0000256" key="1">
    <source>
        <dbReference type="SAM" id="SignalP"/>
    </source>
</evidence>
<dbReference type="EMBL" id="JBHLZF010000002">
    <property type="protein sequence ID" value="MFB9898113.1"/>
    <property type="molecule type" value="Genomic_DNA"/>
</dbReference>
<protein>
    <submittedName>
        <fullName evidence="2">Uncharacterized protein</fullName>
    </submittedName>
</protein>
<dbReference type="PROSITE" id="PS51257">
    <property type="entry name" value="PROKAR_LIPOPROTEIN"/>
    <property type="match status" value="1"/>
</dbReference>
<dbReference type="Proteomes" id="UP001589688">
    <property type="component" value="Unassembled WGS sequence"/>
</dbReference>
<keyword evidence="1" id="KW-0732">Signal</keyword>
<sequence>MMKNILKLMIPCLAAVAVLASCNDEMDDKSAIDANYVVATKPTVGLSSLKALSFSKLSAEATVSDTLQVSEVGVQFSTTQDFSGTVTSVANDKLATAFTAALSNCTELTTYYARSYAVLGDGSMVVSETQTVTTPASPSYDLNGTYTCTQYGMGDDGNFAVDGDPYEVTVAFTEGSTTVVTLTNLFGGGKTVTGTYDAKAGTVTVPTNQVVMVHQKYGDVQMKAQNEDASGYIDQVTFTFTSKGGLLKSSLWSAEAAAGSFGVYYVSMTHND</sequence>
<accession>A0ABV5ZN43</accession>
<keyword evidence="3" id="KW-1185">Reference proteome</keyword>
<name>A0ABV5ZN43_9BACT</name>
<gene>
    <name evidence="2" type="ORF">ACFFK8_10010</name>
</gene>
<organism evidence="2 3">
    <name type="scientific">Hallella seregens ATCC 51272</name>
    <dbReference type="NCBI Taxonomy" id="1336250"/>
    <lineage>
        <taxon>Bacteria</taxon>
        <taxon>Pseudomonadati</taxon>
        <taxon>Bacteroidota</taxon>
        <taxon>Bacteroidia</taxon>
        <taxon>Bacteroidales</taxon>
        <taxon>Prevotellaceae</taxon>
        <taxon>Hallella</taxon>
    </lineage>
</organism>
<feature type="signal peptide" evidence="1">
    <location>
        <begin position="1"/>
        <end position="20"/>
    </location>
</feature>
<comment type="caution">
    <text evidence="2">The sequence shown here is derived from an EMBL/GenBank/DDBJ whole genome shotgun (WGS) entry which is preliminary data.</text>
</comment>
<feature type="chain" id="PRO_5047498918" evidence="1">
    <location>
        <begin position="21"/>
        <end position="272"/>
    </location>
</feature>
<evidence type="ECO:0000313" key="2">
    <source>
        <dbReference type="EMBL" id="MFB9898113.1"/>
    </source>
</evidence>